<organism evidence="1 2">
    <name type="scientific">Pseudomonas chlororaphis O6</name>
    <dbReference type="NCBI Taxonomy" id="1037915"/>
    <lineage>
        <taxon>Bacteria</taxon>
        <taxon>Pseudomonadati</taxon>
        <taxon>Pseudomonadota</taxon>
        <taxon>Gammaproteobacteria</taxon>
        <taxon>Pseudomonadales</taxon>
        <taxon>Pseudomonadaceae</taxon>
        <taxon>Pseudomonas</taxon>
    </lineage>
</organism>
<dbReference type="EMBL" id="AHOT01000020">
    <property type="protein sequence ID" value="EIM15326.1"/>
    <property type="molecule type" value="Genomic_DNA"/>
</dbReference>
<dbReference type="RefSeq" id="WP_009048436.1">
    <property type="nucleotide sequence ID" value="NZ_CM001490.1"/>
</dbReference>
<evidence type="ECO:0000313" key="2">
    <source>
        <dbReference type="Proteomes" id="UP000003790"/>
    </source>
</evidence>
<evidence type="ECO:0008006" key="3">
    <source>
        <dbReference type="Google" id="ProtNLM"/>
    </source>
</evidence>
<evidence type="ECO:0000313" key="1">
    <source>
        <dbReference type="EMBL" id="EIM15326.1"/>
    </source>
</evidence>
<comment type="caution">
    <text evidence="1">The sequence shown here is derived from an EMBL/GenBank/DDBJ whole genome shotgun (WGS) entry which is preliminary data.</text>
</comment>
<dbReference type="Proteomes" id="UP000003790">
    <property type="component" value="Chromosome"/>
</dbReference>
<reference evidence="1 2" key="1">
    <citation type="journal article" date="2012" name="PLoS Genet.">
        <title>Comparative Genomics of Plant-Associated Pseudomonas spp.: Insights into Diversity and Inheritance of Traits Involved in Multitrophic Interactions.</title>
        <authorList>
            <person name="Loper J.E."/>
            <person name="Hassan K.A."/>
            <person name="Mavrodi D.V."/>
            <person name="Davis E.W.II."/>
            <person name="Lim C.K."/>
            <person name="Shaffer B.T."/>
            <person name="Elbourne L.D."/>
            <person name="Stockwell V.O."/>
            <person name="Hartney S.L."/>
            <person name="Breakwell K."/>
            <person name="Henkels M.D."/>
            <person name="Tetu S.G."/>
            <person name="Rangel L.I."/>
            <person name="Kidarsa T.A."/>
            <person name="Wilson N.L."/>
            <person name="van de Mortel J.E."/>
            <person name="Song C."/>
            <person name="Blumhagen R."/>
            <person name="Radune D."/>
            <person name="Hostetler J.B."/>
            <person name="Brinkac L.M."/>
            <person name="Durkin A.S."/>
            <person name="Kluepfel D.A."/>
            <person name="Wechter W.P."/>
            <person name="Anderson A.J."/>
            <person name="Kim Y.C."/>
            <person name="Pierson L.S.III."/>
            <person name="Pierson E.A."/>
            <person name="Lindow S.E."/>
            <person name="Kobayashi D.Y."/>
            <person name="Raaijmakers J.M."/>
            <person name="Weller D.M."/>
            <person name="Thomashow L.S."/>
            <person name="Allen A.E."/>
            <person name="Paulsen I.T."/>
        </authorList>
    </citation>
    <scope>NUCLEOTIDE SEQUENCE [LARGE SCALE GENOMIC DNA]</scope>
    <source>
        <strain evidence="1 2">O6</strain>
    </source>
</reference>
<sequence length="478" mass="55439">MKISERFQLNANQFELDFIDIDTDIDLPLFLDPAFLNVKKDSWSMNANHTLRSFFQTFVNLFRAGEMDRARSLLNYLHEPNEICLGLSSDRPRGNAIGSVDGEKLFRSIITSRAVETGVVEDLQDFRLFIDGIDRDKVSDMTVNIIRLHLIEYTQEQCKLWLIPTQRNVQSGFYWNRNAQMWETSFQDMLVVDQKPIIFVPKAVVSYAKRYTPQRYYNKFVLEFLQEDHVRRMTSLVDYRKDGSPFVTKTSLKEQVAPYSKGFLTDFTGRHPDVFADFKNWIASDAKSLGNEELDGRENIFIAEYLKRKLGSIESGTNGATAYHRVAVGILEFLFYPDVICPVVEAEIHDGRKRIDIVFDNAAGSGFFYRLHMIYQTPAQFIFVECKNYTREVANPEVDQLSGRFSLNRGRFGILLFREAENMERLIQRCNDTYRDGRGVMIPVADSDLVTMLDRAIDGDTRPYERFFSDRFRQVALP</sequence>
<protein>
    <recommendedName>
        <fullName evidence="3">PD-(D/E)XK nuclease superfamily protein</fullName>
    </recommendedName>
</protein>
<gene>
    <name evidence="1" type="ORF">PchlO6_2577</name>
</gene>
<name>A0AB33WQJ7_9PSED</name>
<dbReference type="AlphaFoldDB" id="A0AB33WQJ7"/>
<accession>A0AB33WQJ7</accession>
<proteinExistence type="predicted"/>